<dbReference type="GO" id="GO:0022857">
    <property type="term" value="F:transmembrane transporter activity"/>
    <property type="evidence" value="ECO:0007669"/>
    <property type="project" value="UniProtKB-ARBA"/>
</dbReference>
<dbReference type="InterPro" id="IPR017871">
    <property type="entry name" value="ABC_transporter-like_CS"/>
</dbReference>
<dbReference type="InterPro" id="IPR017911">
    <property type="entry name" value="MacB-like_ATP-bd"/>
</dbReference>
<dbReference type="InterPro" id="IPR003593">
    <property type="entry name" value="AAA+_ATPase"/>
</dbReference>
<keyword evidence="2" id="KW-0547">Nucleotide-binding</keyword>
<evidence type="ECO:0000259" key="4">
    <source>
        <dbReference type="PROSITE" id="PS50893"/>
    </source>
</evidence>
<evidence type="ECO:0000256" key="3">
    <source>
        <dbReference type="ARBA" id="ARBA00022840"/>
    </source>
</evidence>
<accession>A0A3B0UZH5</accession>
<dbReference type="CDD" id="cd03255">
    <property type="entry name" value="ABC_MJ0796_LolCDE_FtsE"/>
    <property type="match status" value="1"/>
</dbReference>
<dbReference type="SUPFAM" id="SSF52540">
    <property type="entry name" value="P-loop containing nucleoside triphosphate hydrolases"/>
    <property type="match status" value="1"/>
</dbReference>
<dbReference type="PROSITE" id="PS00211">
    <property type="entry name" value="ABC_TRANSPORTER_1"/>
    <property type="match status" value="1"/>
</dbReference>
<dbReference type="InterPro" id="IPR027417">
    <property type="entry name" value="P-loop_NTPase"/>
</dbReference>
<gene>
    <name evidence="5" type="ORF">MNBD_CHLOROFLEXI01-4179</name>
</gene>
<dbReference type="GO" id="GO:0005886">
    <property type="term" value="C:plasma membrane"/>
    <property type="evidence" value="ECO:0007669"/>
    <property type="project" value="TreeGrafter"/>
</dbReference>
<dbReference type="PROSITE" id="PS50893">
    <property type="entry name" value="ABC_TRANSPORTER_2"/>
    <property type="match status" value="1"/>
</dbReference>
<feature type="domain" description="ABC transporter" evidence="4">
    <location>
        <begin position="7"/>
        <end position="243"/>
    </location>
</feature>
<dbReference type="PANTHER" id="PTHR24220:SF685">
    <property type="entry name" value="ABC TRANSPORTER RELATED"/>
    <property type="match status" value="1"/>
</dbReference>
<dbReference type="InterPro" id="IPR015854">
    <property type="entry name" value="ABC_transpr_LolD-like"/>
</dbReference>
<organism evidence="5">
    <name type="scientific">hydrothermal vent metagenome</name>
    <dbReference type="NCBI Taxonomy" id="652676"/>
    <lineage>
        <taxon>unclassified sequences</taxon>
        <taxon>metagenomes</taxon>
        <taxon>ecological metagenomes</taxon>
    </lineage>
</organism>
<sequence>MNKTSRIRTKGLTRTYHVGAREIPVLQGIDLDIPAGKLVSLHGRSGSGKTTLLNCISGLDTPTSGQVWIEGQEVTRLREKERIQLRRHKLGFVFQSHALLATYSASENVDLILRLAGWSWTQRKERVEQVLTLVGLKSWMDHRPFEMSGGQQQRVAIARAIAPKPDIILADEPTGELDTATGLQILQIFKHITEAENTTVLVATHDFAVDALADAVYYLEDGQIVQTLNERAMPMPHANKESV</sequence>
<reference evidence="5" key="1">
    <citation type="submission" date="2018-06" db="EMBL/GenBank/DDBJ databases">
        <authorList>
            <person name="Zhirakovskaya E."/>
        </authorList>
    </citation>
    <scope>NUCLEOTIDE SEQUENCE</scope>
</reference>
<dbReference type="EMBL" id="UOEU01000616">
    <property type="protein sequence ID" value="VAW36191.1"/>
    <property type="molecule type" value="Genomic_DNA"/>
</dbReference>
<dbReference type="AlphaFoldDB" id="A0A3B0UZH5"/>
<dbReference type="PANTHER" id="PTHR24220">
    <property type="entry name" value="IMPORT ATP-BINDING PROTEIN"/>
    <property type="match status" value="1"/>
</dbReference>
<name>A0A3B0UZH5_9ZZZZ</name>
<protein>
    <submittedName>
        <fullName evidence="5">ABC transporter, ATP-binding protein</fullName>
    </submittedName>
</protein>
<dbReference type="GO" id="GO:0098796">
    <property type="term" value="C:membrane protein complex"/>
    <property type="evidence" value="ECO:0007669"/>
    <property type="project" value="UniProtKB-ARBA"/>
</dbReference>
<dbReference type="SMART" id="SM00382">
    <property type="entry name" value="AAA"/>
    <property type="match status" value="1"/>
</dbReference>
<evidence type="ECO:0000313" key="5">
    <source>
        <dbReference type="EMBL" id="VAW36191.1"/>
    </source>
</evidence>
<dbReference type="InterPro" id="IPR003439">
    <property type="entry name" value="ABC_transporter-like_ATP-bd"/>
</dbReference>
<evidence type="ECO:0000256" key="1">
    <source>
        <dbReference type="ARBA" id="ARBA00022448"/>
    </source>
</evidence>
<dbReference type="Gene3D" id="3.40.50.300">
    <property type="entry name" value="P-loop containing nucleotide triphosphate hydrolases"/>
    <property type="match status" value="1"/>
</dbReference>
<evidence type="ECO:0000256" key="2">
    <source>
        <dbReference type="ARBA" id="ARBA00022741"/>
    </source>
</evidence>
<dbReference type="FunFam" id="3.40.50.300:FF:000032">
    <property type="entry name" value="Export ABC transporter ATP-binding protein"/>
    <property type="match status" value="1"/>
</dbReference>
<dbReference type="GO" id="GO:0016887">
    <property type="term" value="F:ATP hydrolysis activity"/>
    <property type="evidence" value="ECO:0007669"/>
    <property type="project" value="InterPro"/>
</dbReference>
<dbReference type="GO" id="GO:0005524">
    <property type="term" value="F:ATP binding"/>
    <property type="evidence" value="ECO:0007669"/>
    <property type="project" value="UniProtKB-KW"/>
</dbReference>
<dbReference type="Pfam" id="PF00005">
    <property type="entry name" value="ABC_tran"/>
    <property type="match status" value="1"/>
</dbReference>
<proteinExistence type="predicted"/>
<keyword evidence="3 5" id="KW-0067">ATP-binding</keyword>
<keyword evidence="1" id="KW-0813">Transport</keyword>